<dbReference type="Proteomes" id="UP000250321">
    <property type="component" value="Unassembled WGS sequence"/>
</dbReference>
<name>A0A314ZBK4_PRUYE</name>
<evidence type="ECO:0000313" key="3">
    <source>
        <dbReference type="Proteomes" id="UP000250321"/>
    </source>
</evidence>
<feature type="compositionally biased region" description="Polar residues" evidence="1">
    <location>
        <begin position="58"/>
        <end position="73"/>
    </location>
</feature>
<dbReference type="AlphaFoldDB" id="A0A314ZBK4"/>
<dbReference type="EMBL" id="PJQY01000270">
    <property type="protein sequence ID" value="PQQ14171.1"/>
    <property type="molecule type" value="Genomic_DNA"/>
</dbReference>
<gene>
    <name evidence="2" type="ORF">Pyn_23832</name>
</gene>
<sequence>MCLPPPEPTDEQVEQHNKATINYLKQLLPVAWSHNSLTTLKLSSISTPSMVLEKNIFRQPSTRPHPGSTTTTPRRYYATSPPLPAPAPSTSR</sequence>
<organism evidence="2 3">
    <name type="scientific">Prunus yedoensis var. nudiflora</name>
    <dbReference type="NCBI Taxonomy" id="2094558"/>
    <lineage>
        <taxon>Eukaryota</taxon>
        <taxon>Viridiplantae</taxon>
        <taxon>Streptophyta</taxon>
        <taxon>Embryophyta</taxon>
        <taxon>Tracheophyta</taxon>
        <taxon>Spermatophyta</taxon>
        <taxon>Magnoliopsida</taxon>
        <taxon>eudicotyledons</taxon>
        <taxon>Gunneridae</taxon>
        <taxon>Pentapetalae</taxon>
        <taxon>rosids</taxon>
        <taxon>fabids</taxon>
        <taxon>Rosales</taxon>
        <taxon>Rosaceae</taxon>
        <taxon>Amygdaloideae</taxon>
        <taxon>Amygdaleae</taxon>
        <taxon>Prunus</taxon>
    </lineage>
</organism>
<accession>A0A314ZBK4</accession>
<evidence type="ECO:0000313" key="2">
    <source>
        <dbReference type="EMBL" id="PQQ14171.1"/>
    </source>
</evidence>
<feature type="compositionally biased region" description="Pro residues" evidence="1">
    <location>
        <begin position="81"/>
        <end position="92"/>
    </location>
</feature>
<comment type="caution">
    <text evidence="2">The sequence shown here is derived from an EMBL/GenBank/DDBJ whole genome shotgun (WGS) entry which is preliminary data.</text>
</comment>
<protein>
    <submittedName>
        <fullName evidence="2">Uncharacterized protein</fullName>
    </submittedName>
</protein>
<feature type="region of interest" description="Disordered" evidence="1">
    <location>
        <begin position="55"/>
        <end position="92"/>
    </location>
</feature>
<evidence type="ECO:0000256" key="1">
    <source>
        <dbReference type="SAM" id="MobiDB-lite"/>
    </source>
</evidence>
<proteinExistence type="predicted"/>
<reference evidence="2 3" key="1">
    <citation type="submission" date="2018-02" db="EMBL/GenBank/DDBJ databases">
        <title>Draft genome of wild Prunus yedoensis var. nudiflora.</title>
        <authorList>
            <person name="Baek S."/>
            <person name="Kim J.-H."/>
            <person name="Choi K."/>
            <person name="Kim G.-B."/>
            <person name="Cho A."/>
            <person name="Jang H."/>
            <person name="Shin C.-H."/>
            <person name="Yu H.-J."/>
            <person name="Mun J.-H."/>
        </authorList>
    </citation>
    <scope>NUCLEOTIDE SEQUENCE [LARGE SCALE GENOMIC DNA]</scope>
    <source>
        <strain evidence="3">cv. Jeju island</strain>
        <tissue evidence="2">Leaf</tissue>
    </source>
</reference>
<keyword evidence="3" id="KW-1185">Reference proteome</keyword>